<comment type="function">
    <text evidence="12">The UvrABC repair system catalyzes the recognition and processing of DNA lesions. A damage recognition complex composed of 2 UvrA and 2 UvrB subunits scans DNA for abnormalities. Upon binding of the UvrA(2)B(2) complex to a putative damaged site, the DNA wraps around one UvrB monomer. DNA wrap is dependent on ATP binding by UvrB and probably causes local melting of the DNA helix, facilitating insertion of UvrB beta-hairpin between the DNA strands. Then UvrB probes one DNA strand for the presence of a lesion. If a lesion is found the UvrA subunits dissociate and the UvrB-DNA preincision complex is formed. This complex is subsequently bound by UvrC and the second UvrB is released. If no lesion is found, the DNA wraps around the other UvrB subunit that will check the other stand for damage.</text>
</comment>
<keyword evidence="3 12" id="KW-0963">Cytoplasm</keyword>
<dbReference type="SUPFAM" id="SSF52540">
    <property type="entry name" value="P-loop containing nucleoside triphosphate hydrolases"/>
    <property type="match status" value="2"/>
</dbReference>
<dbReference type="KEGG" id="sll:SLITO_v1c00550"/>
<dbReference type="GO" id="GO:0009432">
    <property type="term" value="P:SOS response"/>
    <property type="evidence" value="ECO:0007669"/>
    <property type="project" value="UniProtKB-UniRule"/>
</dbReference>
<dbReference type="InterPro" id="IPR027417">
    <property type="entry name" value="P-loop_NTPase"/>
</dbReference>
<dbReference type="NCBIfam" id="NF003673">
    <property type="entry name" value="PRK05298.1"/>
    <property type="match status" value="1"/>
</dbReference>
<comment type="subcellular location">
    <subcellularLocation>
        <location evidence="1 12 13">Cytoplasm</location>
    </subcellularLocation>
</comment>
<dbReference type="NCBIfam" id="TIGR00631">
    <property type="entry name" value="uvrb"/>
    <property type="match status" value="1"/>
</dbReference>
<evidence type="ECO:0000256" key="7">
    <source>
        <dbReference type="ARBA" id="ARBA00022840"/>
    </source>
</evidence>
<dbReference type="PROSITE" id="PS50151">
    <property type="entry name" value="UVR"/>
    <property type="match status" value="1"/>
</dbReference>
<dbReference type="GO" id="GO:0016887">
    <property type="term" value="F:ATP hydrolysis activity"/>
    <property type="evidence" value="ECO:0007669"/>
    <property type="project" value="InterPro"/>
</dbReference>
<dbReference type="STRING" id="216942.SLITO_v1c00550"/>
<dbReference type="GO" id="GO:0006289">
    <property type="term" value="P:nucleotide-excision repair"/>
    <property type="evidence" value="ECO:0007669"/>
    <property type="project" value="UniProtKB-UniRule"/>
</dbReference>
<evidence type="ECO:0000256" key="4">
    <source>
        <dbReference type="ARBA" id="ARBA00022741"/>
    </source>
</evidence>
<evidence type="ECO:0000256" key="10">
    <source>
        <dbReference type="ARBA" id="ARBA00026033"/>
    </source>
</evidence>
<reference evidence="17 18" key="1">
    <citation type="journal article" date="2015" name="Genome Announc.">
        <title>Complete Genome Sequence of Spiroplasma litorale TN-1T (DSM 21781), a Bacterium Isolated from a Green-Eyed Horsefly (Tabanus nigrovittatus).</title>
        <authorList>
            <person name="Lo W.S."/>
            <person name="Lai Y.C."/>
            <person name="Lien Y.W."/>
            <person name="Wang T.H."/>
            <person name="Kuo C.H."/>
        </authorList>
    </citation>
    <scope>NUCLEOTIDE SEQUENCE [LARGE SCALE GENOMIC DNA]</scope>
    <source>
        <strain evidence="17 18">TN-1</strain>
    </source>
</reference>
<dbReference type="AlphaFoldDB" id="A0A0K1W0M0"/>
<dbReference type="Pfam" id="PF04851">
    <property type="entry name" value="ResIII"/>
    <property type="match status" value="1"/>
</dbReference>
<dbReference type="Pfam" id="PF12344">
    <property type="entry name" value="UvrB"/>
    <property type="match status" value="1"/>
</dbReference>
<evidence type="ECO:0000256" key="11">
    <source>
        <dbReference type="ARBA" id="ARBA00029504"/>
    </source>
</evidence>
<dbReference type="Pfam" id="PF00271">
    <property type="entry name" value="Helicase_C"/>
    <property type="match status" value="1"/>
</dbReference>
<feature type="domain" description="Helicase ATP-binding" evidence="15">
    <location>
        <begin position="30"/>
        <end position="204"/>
    </location>
</feature>
<dbReference type="SMART" id="SM00490">
    <property type="entry name" value="HELICc"/>
    <property type="match status" value="1"/>
</dbReference>
<dbReference type="InterPro" id="IPR004807">
    <property type="entry name" value="UvrB"/>
</dbReference>
<dbReference type="HAMAP" id="MF_00204">
    <property type="entry name" value="UvrB"/>
    <property type="match status" value="1"/>
</dbReference>
<keyword evidence="8 12" id="KW-0267">Excision nuclease</keyword>
<keyword evidence="12 13" id="KW-0742">SOS response</keyword>
<keyword evidence="9 12" id="KW-0234">DNA repair</keyword>
<dbReference type="GO" id="GO:0009380">
    <property type="term" value="C:excinuclease repair complex"/>
    <property type="evidence" value="ECO:0007669"/>
    <property type="project" value="InterPro"/>
</dbReference>
<dbReference type="InterPro" id="IPR036876">
    <property type="entry name" value="UVR_dom_sf"/>
</dbReference>
<comment type="similarity">
    <text evidence="2 12 13">Belongs to the UvrB family.</text>
</comment>
<dbReference type="PATRIC" id="fig|216942.3.peg.55"/>
<name>A0A0K1W0M0_9MOLU</name>
<evidence type="ECO:0000259" key="16">
    <source>
        <dbReference type="PROSITE" id="PS51194"/>
    </source>
</evidence>
<evidence type="ECO:0000313" key="17">
    <source>
        <dbReference type="EMBL" id="AKX33723.1"/>
    </source>
</evidence>
<dbReference type="GO" id="GO:0009381">
    <property type="term" value="F:excinuclease ABC activity"/>
    <property type="evidence" value="ECO:0007669"/>
    <property type="project" value="UniProtKB-UniRule"/>
</dbReference>
<evidence type="ECO:0000256" key="1">
    <source>
        <dbReference type="ARBA" id="ARBA00004496"/>
    </source>
</evidence>
<comment type="subunit">
    <text evidence="10 12 13">Forms a heterotetramer with UvrA during the search for lesions. Interacts with UvrC in an incision complex.</text>
</comment>
<dbReference type="Pfam" id="PF17757">
    <property type="entry name" value="UvrB_inter"/>
    <property type="match status" value="1"/>
</dbReference>
<gene>
    <name evidence="12 17" type="primary">uvrB</name>
    <name evidence="17" type="ORF">SLITO_v1c00550</name>
</gene>
<keyword evidence="18" id="KW-1185">Reference proteome</keyword>
<sequence length="661" mass="76122">MMEREYRDFELVTNYKPSGDQPRAIKSLVEGLKNNKKNQVLLGATATGKTFTMANVIKEINKPTLILAHNKTLAMQLYIELKEFFPKNRVEYFVSDFDFYQPEAYVAARDLYIDKDARRNNDLAMMRLSVMNALVTRKDVIVVASVAAIYASQDPEEYSKVFFELKVGQAISKKDLLTFLVRTGYVRNDTALEMGCFSAKGDVINIAPSWTDNYNIRISLFGDEIEAIEMIDSLNNNVIDRLRLFTVFPASAYITNFDKLKIVIDNIRNELNHRVDELNKLGKFIEADRLLKRTNYDLETMAEFGVCNGIENYSAHLDFRMPGEPPFTIIDYFGDDFLTIIDESHMMIPQVRGMYNTDRSRKTTLVEYGFRLPSALDNRPLNFEEFTSRLKNVIYTSATPGDYELELTNNEVVEQIIRPTGLVDPIIETRPTTNQFEDMIKEIKIRMEKKQKVFITTLTIKSSEDISFHLQSRNIKVAYLHSELKTLERNQVLNDLRRGIYDVIVGVNLLREGLDIPEVSLVCILDADKQGFLRNTRSLIQTIGRAARNSDGVVIFYADTFSASMKEAIEETDRRRSIQQEYNVKNNIVPKTIIKKIIDIDGEFNLRDKLSKLTDSKTKQKKLEKEKLVKDLRKKMLQAAKEENYEKAAELRDLIIEIEAS</sequence>
<proteinExistence type="inferred from homology"/>
<feature type="domain" description="UVR" evidence="14">
    <location>
        <begin position="626"/>
        <end position="661"/>
    </location>
</feature>
<evidence type="ECO:0000313" key="18">
    <source>
        <dbReference type="Proteomes" id="UP000067476"/>
    </source>
</evidence>
<dbReference type="Proteomes" id="UP000067476">
    <property type="component" value="Chromosome"/>
</dbReference>
<evidence type="ECO:0000256" key="12">
    <source>
        <dbReference type="HAMAP-Rule" id="MF_00204"/>
    </source>
</evidence>
<evidence type="ECO:0000256" key="5">
    <source>
        <dbReference type="ARBA" id="ARBA00022763"/>
    </source>
</evidence>
<feature type="short sequence motif" description="Beta-hairpin" evidence="12">
    <location>
        <begin position="96"/>
        <end position="119"/>
    </location>
</feature>
<dbReference type="Pfam" id="PF02151">
    <property type="entry name" value="UVR"/>
    <property type="match status" value="1"/>
</dbReference>
<evidence type="ECO:0000256" key="9">
    <source>
        <dbReference type="ARBA" id="ARBA00023204"/>
    </source>
</evidence>
<dbReference type="PROSITE" id="PS51192">
    <property type="entry name" value="HELICASE_ATP_BIND_1"/>
    <property type="match status" value="1"/>
</dbReference>
<dbReference type="PANTHER" id="PTHR24029:SF0">
    <property type="entry name" value="UVRABC SYSTEM PROTEIN B"/>
    <property type="match status" value="1"/>
</dbReference>
<feature type="domain" description="Helicase C-terminal" evidence="16">
    <location>
        <begin position="435"/>
        <end position="597"/>
    </location>
</feature>
<keyword evidence="5 12" id="KW-0227">DNA damage</keyword>
<dbReference type="GO" id="GO:0005524">
    <property type="term" value="F:ATP binding"/>
    <property type="evidence" value="ECO:0007669"/>
    <property type="project" value="UniProtKB-UniRule"/>
</dbReference>
<evidence type="ECO:0000256" key="13">
    <source>
        <dbReference type="RuleBase" id="RU003587"/>
    </source>
</evidence>
<dbReference type="GO" id="GO:0003677">
    <property type="term" value="F:DNA binding"/>
    <property type="evidence" value="ECO:0007669"/>
    <property type="project" value="UniProtKB-UniRule"/>
</dbReference>
<dbReference type="EMBL" id="CP012357">
    <property type="protein sequence ID" value="AKX33723.1"/>
    <property type="molecule type" value="Genomic_DNA"/>
</dbReference>
<dbReference type="Gene3D" id="3.40.50.300">
    <property type="entry name" value="P-loop containing nucleotide triphosphate hydrolases"/>
    <property type="match status" value="3"/>
</dbReference>
<dbReference type="SUPFAM" id="SSF46600">
    <property type="entry name" value="C-terminal UvrC-binding domain of UvrB"/>
    <property type="match status" value="1"/>
</dbReference>
<dbReference type="PANTHER" id="PTHR24029">
    <property type="entry name" value="UVRABC SYSTEM PROTEIN B"/>
    <property type="match status" value="1"/>
</dbReference>
<keyword evidence="6 12" id="KW-0228">DNA excision</keyword>
<dbReference type="GO" id="GO:0005737">
    <property type="term" value="C:cytoplasm"/>
    <property type="evidence" value="ECO:0007669"/>
    <property type="project" value="UniProtKB-SubCell"/>
</dbReference>
<organism evidence="17 18">
    <name type="scientific">Spiroplasma litorale</name>
    <dbReference type="NCBI Taxonomy" id="216942"/>
    <lineage>
        <taxon>Bacteria</taxon>
        <taxon>Bacillati</taxon>
        <taxon>Mycoplasmatota</taxon>
        <taxon>Mollicutes</taxon>
        <taxon>Entomoplasmatales</taxon>
        <taxon>Spiroplasmataceae</taxon>
        <taxon>Spiroplasma</taxon>
    </lineage>
</organism>
<evidence type="ECO:0000259" key="14">
    <source>
        <dbReference type="PROSITE" id="PS50151"/>
    </source>
</evidence>
<dbReference type="InterPro" id="IPR001650">
    <property type="entry name" value="Helicase_C-like"/>
</dbReference>
<comment type="caution">
    <text evidence="12">Lacks conserved residue(s) required for the propagation of feature annotation.</text>
</comment>
<keyword evidence="4 12" id="KW-0547">Nucleotide-binding</keyword>
<dbReference type="SMART" id="SM00487">
    <property type="entry name" value="DEXDc"/>
    <property type="match status" value="1"/>
</dbReference>
<dbReference type="InterPro" id="IPR006935">
    <property type="entry name" value="Helicase/UvrB_N"/>
</dbReference>
<evidence type="ECO:0000256" key="3">
    <source>
        <dbReference type="ARBA" id="ARBA00022490"/>
    </source>
</evidence>
<dbReference type="InterPro" id="IPR024759">
    <property type="entry name" value="UvrB_YAD/RRR_dom"/>
</dbReference>
<dbReference type="InterPro" id="IPR014001">
    <property type="entry name" value="Helicase_ATP-bd"/>
</dbReference>
<evidence type="ECO:0000259" key="15">
    <source>
        <dbReference type="PROSITE" id="PS51192"/>
    </source>
</evidence>
<dbReference type="CDD" id="cd17916">
    <property type="entry name" value="DEXHc_UvrB"/>
    <property type="match status" value="1"/>
</dbReference>
<dbReference type="InterPro" id="IPR041471">
    <property type="entry name" value="UvrB_inter"/>
</dbReference>
<evidence type="ECO:0000256" key="8">
    <source>
        <dbReference type="ARBA" id="ARBA00022881"/>
    </source>
</evidence>
<evidence type="ECO:0000256" key="6">
    <source>
        <dbReference type="ARBA" id="ARBA00022769"/>
    </source>
</evidence>
<keyword evidence="7 12" id="KW-0067">ATP-binding</keyword>
<accession>A0A0K1W0M0</accession>
<dbReference type="PROSITE" id="PS51194">
    <property type="entry name" value="HELICASE_CTER"/>
    <property type="match status" value="1"/>
</dbReference>
<evidence type="ECO:0000256" key="2">
    <source>
        <dbReference type="ARBA" id="ARBA00008533"/>
    </source>
</evidence>
<dbReference type="Gene3D" id="4.10.860.10">
    <property type="entry name" value="UVR domain"/>
    <property type="match status" value="1"/>
</dbReference>
<comment type="domain">
    <text evidence="12">The beta-hairpin motif is involved in DNA binding.</text>
</comment>
<dbReference type="InterPro" id="IPR001943">
    <property type="entry name" value="UVR_dom"/>
</dbReference>
<protein>
    <recommendedName>
        <fullName evidence="11 12">UvrABC system protein B</fullName>
        <shortName evidence="12">Protein UvrB</shortName>
    </recommendedName>
    <alternativeName>
        <fullName evidence="12">Excinuclease ABC subunit B</fullName>
    </alternativeName>
</protein>